<dbReference type="GeneID" id="80538964"/>
<dbReference type="KEGG" id="vg:80538964"/>
<evidence type="ECO:0000256" key="1">
    <source>
        <dbReference type="SAM" id="Phobius"/>
    </source>
</evidence>
<evidence type="ECO:0000313" key="2">
    <source>
        <dbReference type="EMBL" id="QMU95532.1"/>
    </source>
</evidence>
<proteinExistence type="predicted"/>
<dbReference type="RefSeq" id="YP_010800373.1">
    <property type="nucleotide sequence ID" value="NC_076854.1"/>
</dbReference>
<keyword evidence="1" id="KW-1133">Transmembrane helix</keyword>
<gene>
    <name evidence="2" type="primary">ORFX</name>
</gene>
<evidence type="ECO:0000313" key="3">
    <source>
        <dbReference type="Proteomes" id="UP000830403"/>
    </source>
</evidence>
<feature type="transmembrane region" description="Helical" evidence="1">
    <location>
        <begin position="33"/>
        <end position="52"/>
    </location>
</feature>
<dbReference type="Proteomes" id="UP000830403">
    <property type="component" value="Segment"/>
</dbReference>
<name>A0AAE7IJ03_9SECO</name>
<dbReference type="EMBL" id="MN701059">
    <property type="protein sequence ID" value="QMU95532.1"/>
    <property type="molecule type" value="Genomic_RNA"/>
</dbReference>
<reference evidence="2" key="1">
    <citation type="submission" date="2019-11" db="EMBL/GenBank/DDBJ databases">
        <authorList>
            <person name="Thekke Veetil T."/>
            <person name="Ho T."/>
            <person name="Postman J.D."/>
            <person name="Tzanetakis I.E."/>
        </authorList>
    </citation>
    <scope>NUCLEOTIDE SEQUENCE</scope>
    <source>
        <strain evidence="2">Oregon</strain>
    </source>
</reference>
<accession>A0AAE7IJ03</accession>
<keyword evidence="3" id="KW-1185">Reference proteome</keyword>
<sequence>MQRALLIVALAVNMLSLFLVSLALVLKLPVLSIIGLFVIMLNIFLSVLALVIRPEEGFSQFTERALAGTPLARHVAPAVNFPPARR</sequence>
<keyword evidence="1" id="KW-0812">Transmembrane</keyword>
<keyword evidence="1" id="KW-0472">Membrane</keyword>
<reference evidence="2" key="2">
    <citation type="journal article" date="2020" name="Eur. J. Plant Pathol.">
        <title>Blackcurrant waikavirus A, a new member of the genus Waikavirus, and its phylogenetic and molecular relationship with other known members.</title>
        <authorList>
            <person name="Thekke-Veetil T."/>
            <person name="Ho T."/>
            <person name="Postman J.D."/>
            <person name="Tzanetakis I.E."/>
        </authorList>
    </citation>
    <scope>NUCLEOTIDE SEQUENCE</scope>
    <source>
        <strain evidence="2">Oregon</strain>
    </source>
</reference>
<protein>
    <submittedName>
        <fullName evidence="2">ORFX protein</fullName>
    </submittedName>
</protein>
<organism evidence="2 3">
    <name type="scientific">Blackcurrant waikavirus A</name>
    <dbReference type="NCBI Taxonomy" id="1569061"/>
    <lineage>
        <taxon>Viruses</taxon>
        <taxon>Riboviria</taxon>
        <taxon>Orthornavirae</taxon>
        <taxon>Pisuviricota</taxon>
        <taxon>Pisoniviricetes</taxon>
        <taxon>Picornavirales</taxon>
        <taxon>Secoviridae</taxon>
        <taxon>Waikavirus</taxon>
        <taxon>Ritunrivirus</taxon>
        <taxon>Waikavirus ribesnigri</taxon>
    </lineage>
</organism>